<sequence length="441" mass="47481">MASLPRTNGLVLWRDLTPLPAPLHAPTPSSPTILIVGGGVTGLTTAWALLDKGYRVTIVAKEWASYGQEQRLASQIAGALWEYPPAVCGQHTDAISLQHSKKWSMVAYHIWDGLAASTELSELAGVRVKPADFFFPAPVEEDERQLAKMAEIMASGIRGFRRDAGIIRERGVAPDYGAVDAYEHLAPVIDTDACMAFLKDLVAAKGAQLITRTLHGDLLAQEQALRNEYAASAIINATGLAGTELAADPTCYPIRGGLIRVINDGTTFPKLDAALTISADVNKNEIVFLVPRNDDILLIGGITEPHEGALDLSLAAPIVQRMRARCEAFLPDLKHARLDPAYPFAQGLRPFRQQNVRVERELRGRADGVGAPSRIVHSYGQGGAGWSLSFGCAGDVCDLVEEALMDLPPRPMGIEIVEKRLPVVGSGLGLDEVGLEPRARL</sequence>
<keyword evidence="3" id="KW-0285">Flavoprotein</keyword>
<dbReference type="Proteomes" id="UP000799438">
    <property type="component" value="Unassembled WGS sequence"/>
</dbReference>
<dbReference type="InterPro" id="IPR023209">
    <property type="entry name" value="DAO"/>
</dbReference>
<evidence type="ECO:0000256" key="6">
    <source>
        <dbReference type="PIRSR" id="PIRSR000189-1"/>
    </source>
</evidence>
<evidence type="ECO:0000256" key="1">
    <source>
        <dbReference type="ARBA" id="ARBA00001974"/>
    </source>
</evidence>
<evidence type="ECO:0000256" key="2">
    <source>
        <dbReference type="ARBA" id="ARBA00006730"/>
    </source>
</evidence>
<evidence type="ECO:0000256" key="5">
    <source>
        <dbReference type="ARBA" id="ARBA00023002"/>
    </source>
</evidence>
<comment type="similarity">
    <text evidence="2">Belongs to the DAMOX/DASOX family.</text>
</comment>
<keyword evidence="4 6" id="KW-0274">FAD</keyword>
<organism evidence="8 9">
    <name type="scientific">Aplosporella prunicola CBS 121167</name>
    <dbReference type="NCBI Taxonomy" id="1176127"/>
    <lineage>
        <taxon>Eukaryota</taxon>
        <taxon>Fungi</taxon>
        <taxon>Dikarya</taxon>
        <taxon>Ascomycota</taxon>
        <taxon>Pezizomycotina</taxon>
        <taxon>Dothideomycetes</taxon>
        <taxon>Dothideomycetes incertae sedis</taxon>
        <taxon>Botryosphaeriales</taxon>
        <taxon>Aplosporellaceae</taxon>
        <taxon>Aplosporella</taxon>
    </lineage>
</organism>
<feature type="binding site" evidence="6">
    <location>
        <position position="383"/>
    </location>
    <ligand>
        <name>D-dopa</name>
        <dbReference type="ChEBI" id="CHEBI:149689"/>
    </ligand>
</feature>
<keyword evidence="9" id="KW-1185">Reference proteome</keyword>
<protein>
    <recommendedName>
        <fullName evidence="7">FAD dependent oxidoreductase domain-containing protein</fullName>
    </recommendedName>
</protein>
<keyword evidence="5" id="KW-0560">Oxidoreductase</keyword>
<evidence type="ECO:0000256" key="3">
    <source>
        <dbReference type="ARBA" id="ARBA00022630"/>
    </source>
</evidence>
<dbReference type="AlphaFoldDB" id="A0A6A6BK26"/>
<dbReference type="SUPFAM" id="SSF54373">
    <property type="entry name" value="FAD-linked reductases, C-terminal domain"/>
    <property type="match status" value="1"/>
</dbReference>
<dbReference type="Gene3D" id="3.40.50.720">
    <property type="entry name" value="NAD(P)-binding Rossmann-like Domain"/>
    <property type="match status" value="1"/>
</dbReference>
<proteinExistence type="inferred from homology"/>
<feature type="binding site" evidence="6">
    <location>
        <position position="238"/>
    </location>
    <ligand>
        <name>FAD</name>
        <dbReference type="ChEBI" id="CHEBI:57692"/>
    </ligand>
</feature>
<dbReference type="GO" id="GO:0019478">
    <property type="term" value="P:D-amino acid catabolic process"/>
    <property type="evidence" value="ECO:0007669"/>
    <property type="project" value="TreeGrafter"/>
</dbReference>
<gene>
    <name evidence="8" type="ORF">K452DRAFT_225206</name>
</gene>
<dbReference type="Pfam" id="PF01266">
    <property type="entry name" value="DAO"/>
    <property type="match status" value="1"/>
</dbReference>
<dbReference type="PANTHER" id="PTHR11530:SF25">
    <property type="entry name" value="FAD DEPENDENT OXIDOREDUCTASE DOMAIN-CONTAINING PROTEIN"/>
    <property type="match status" value="1"/>
</dbReference>
<dbReference type="InterPro" id="IPR006076">
    <property type="entry name" value="FAD-dep_OxRdtase"/>
</dbReference>
<dbReference type="GO" id="GO:0005737">
    <property type="term" value="C:cytoplasm"/>
    <property type="evidence" value="ECO:0007669"/>
    <property type="project" value="TreeGrafter"/>
</dbReference>
<evidence type="ECO:0000259" key="7">
    <source>
        <dbReference type="Pfam" id="PF01266"/>
    </source>
</evidence>
<comment type="cofactor">
    <cofactor evidence="1 6">
        <name>FAD</name>
        <dbReference type="ChEBI" id="CHEBI:57692"/>
    </cofactor>
</comment>
<dbReference type="RefSeq" id="XP_033398889.1">
    <property type="nucleotide sequence ID" value="XM_033536732.1"/>
</dbReference>
<dbReference type="GO" id="GO:0003884">
    <property type="term" value="F:D-amino-acid oxidase activity"/>
    <property type="evidence" value="ECO:0007669"/>
    <property type="project" value="InterPro"/>
</dbReference>
<dbReference type="PIRSF" id="PIRSF000189">
    <property type="entry name" value="D-aa_oxidase"/>
    <property type="match status" value="1"/>
</dbReference>
<feature type="binding site" evidence="6">
    <location>
        <position position="349"/>
    </location>
    <ligand>
        <name>D-dopa</name>
        <dbReference type="ChEBI" id="CHEBI:149689"/>
    </ligand>
</feature>
<evidence type="ECO:0000313" key="8">
    <source>
        <dbReference type="EMBL" id="KAF2143177.1"/>
    </source>
</evidence>
<reference evidence="8" key="1">
    <citation type="journal article" date="2020" name="Stud. Mycol.">
        <title>101 Dothideomycetes genomes: a test case for predicting lifestyles and emergence of pathogens.</title>
        <authorList>
            <person name="Haridas S."/>
            <person name="Albert R."/>
            <person name="Binder M."/>
            <person name="Bloem J."/>
            <person name="Labutti K."/>
            <person name="Salamov A."/>
            <person name="Andreopoulos B."/>
            <person name="Baker S."/>
            <person name="Barry K."/>
            <person name="Bills G."/>
            <person name="Bluhm B."/>
            <person name="Cannon C."/>
            <person name="Castanera R."/>
            <person name="Culley D."/>
            <person name="Daum C."/>
            <person name="Ezra D."/>
            <person name="Gonzalez J."/>
            <person name="Henrissat B."/>
            <person name="Kuo A."/>
            <person name="Liang C."/>
            <person name="Lipzen A."/>
            <person name="Lutzoni F."/>
            <person name="Magnuson J."/>
            <person name="Mondo S."/>
            <person name="Nolan M."/>
            <person name="Ohm R."/>
            <person name="Pangilinan J."/>
            <person name="Park H.-J."/>
            <person name="Ramirez L."/>
            <person name="Alfaro M."/>
            <person name="Sun H."/>
            <person name="Tritt A."/>
            <person name="Yoshinaga Y."/>
            <person name="Zwiers L.-H."/>
            <person name="Turgeon B."/>
            <person name="Goodwin S."/>
            <person name="Spatafora J."/>
            <person name="Crous P."/>
            <person name="Grigoriev I."/>
        </authorList>
    </citation>
    <scope>NUCLEOTIDE SEQUENCE</scope>
    <source>
        <strain evidence="8">CBS 121167</strain>
    </source>
</reference>
<name>A0A6A6BK26_9PEZI</name>
<dbReference type="Gene3D" id="3.30.9.10">
    <property type="entry name" value="D-Amino Acid Oxidase, subunit A, domain 2"/>
    <property type="match status" value="1"/>
</dbReference>
<accession>A0A6A6BK26</accession>
<dbReference type="PANTHER" id="PTHR11530">
    <property type="entry name" value="D-AMINO ACID OXIDASE"/>
    <property type="match status" value="1"/>
</dbReference>
<dbReference type="SUPFAM" id="SSF51971">
    <property type="entry name" value="Nucleotide-binding domain"/>
    <property type="match status" value="1"/>
</dbReference>
<feature type="domain" description="FAD dependent oxidoreductase" evidence="7">
    <location>
        <begin position="33"/>
        <end position="398"/>
    </location>
</feature>
<dbReference type="GO" id="GO:0071949">
    <property type="term" value="F:FAD binding"/>
    <property type="evidence" value="ECO:0007669"/>
    <property type="project" value="InterPro"/>
</dbReference>
<dbReference type="EMBL" id="ML995482">
    <property type="protein sequence ID" value="KAF2143177.1"/>
    <property type="molecule type" value="Genomic_DNA"/>
</dbReference>
<evidence type="ECO:0000256" key="4">
    <source>
        <dbReference type="ARBA" id="ARBA00022827"/>
    </source>
</evidence>
<dbReference type="OrthoDB" id="2015447at2759"/>
<dbReference type="GeneID" id="54294228"/>
<evidence type="ECO:0000313" key="9">
    <source>
        <dbReference type="Proteomes" id="UP000799438"/>
    </source>
</evidence>